<dbReference type="OrthoDB" id="1100321at2"/>
<dbReference type="InterPro" id="IPR005084">
    <property type="entry name" value="CBM6"/>
</dbReference>
<name>A0A4Q5HH78_9BACE</name>
<evidence type="ECO:0000313" key="3">
    <source>
        <dbReference type="EMBL" id="RYT82082.1"/>
    </source>
</evidence>
<dbReference type="InterPro" id="IPR013783">
    <property type="entry name" value="Ig-like_fold"/>
</dbReference>
<dbReference type="SUPFAM" id="SSF49785">
    <property type="entry name" value="Galactose-binding domain-like"/>
    <property type="match status" value="1"/>
</dbReference>
<comment type="caution">
    <text evidence="3">The sequence shown here is derived from an EMBL/GenBank/DDBJ whole genome shotgun (WGS) entry which is preliminary data.</text>
</comment>
<dbReference type="InterPro" id="IPR036116">
    <property type="entry name" value="FN3_sf"/>
</dbReference>
<dbReference type="PROSITE" id="PS51175">
    <property type="entry name" value="CBM6"/>
    <property type="match status" value="1"/>
</dbReference>
<dbReference type="Gene3D" id="2.60.120.260">
    <property type="entry name" value="Galactose-binding domain-like"/>
    <property type="match status" value="1"/>
</dbReference>
<evidence type="ECO:0008006" key="5">
    <source>
        <dbReference type="Google" id="ProtNLM"/>
    </source>
</evidence>
<sequence length="489" mass="53792">MKKHLLKNKCEKERVRSFPCVQKLQCRYRIVATLVCFVFGLCACEEYKFPVTDVPGQFEFIPPSDVDKLAAEGADGQIKLTWNVALSDSLKAIHVTNQNTGQEQVVGGTDTEVVFTGLTNYEKYTFMVKTENKNGQLAYGVTISAKPWVHDNVSPGTVIDLTGYKMGDETAFAVWKSPEDNDVKEFRIELGTSSTTVDAETTSASIMGDITQPLRVYAIDYSGNFSAAAETLANAPIVTIDGYDDGADFVGLNPPINSNNIPDKTTEYIRIHKDPVITGIDGYVLYYDGVEVTKTTSEVPAEVETLAMPMQQGKRLWVNNDAKTDGYWLVPVQIGIMSGGKEISRYDYLTYNNVPGTLQLTTADFINNENRGNGGAIKRNNDGNLYTSLLGNNDGPEVWCTYTINVLEDGDYDAFMFYSNEANKPFWLSVDGGEKVEGKTGIGGVGTGNWDSYGPSTPVTLSLTKGQHELRVDITPGGWNCQKIIFKKK</sequence>
<dbReference type="InterPro" id="IPR008979">
    <property type="entry name" value="Galactose-bd-like_sf"/>
</dbReference>
<feature type="domain" description="CBM6" evidence="2">
    <location>
        <begin position="361"/>
        <end position="487"/>
    </location>
</feature>
<accession>A0A4Q5HH78</accession>
<dbReference type="RefSeq" id="WP_118216674.1">
    <property type="nucleotide sequence ID" value="NZ_QSKS01000005.1"/>
</dbReference>
<organism evidence="3 4">
    <name type="scientific">Bacteroides intestinalis</name>
    <dbReference type="NCBI Taxonomy" id="329854"/>
    <lineage>
        <taxon>Bacteria</taxon>
        <taxon>Pseudomonadati</taxon>
        <taxon>Bacteroidota</taxon>
        <taxon>Bacteroidia</taxon>
        <taxon>Bacteroidales</taxon>
        <taxon>Bacteroidaceae</taxon>
        <taxon>Bacteroides</taxon>
    </lineage>
</organism>
<dbReference type="PROSITE" id="PS50853">
    <property type="entry name" value="FN3"/>
    <property type="match status" value="1"/>
</dbReference>
<evidence type="ECO:0000259" key="1">
    <source>
        <dbReference type="PROSITE" id="PS50853"/>
    </source>
</evidence>
<dbReference type="GO" id="GO:0030246">
    <property type="term" value="F:carbohydrate binding"/>
    <property type="evidence" value="ECO:0007669"/>
    <property type="project" value="InterPro"/>
</dbReference>
<dbReference type="Proteomes" id="UP000291191">
    <property type="component" value="Unassembled WGS sequence"/>
</dbReference>
<dbReference type="EMBL" id="RCXO01000003">
    <property type="protein sequence ID" value="RYT82082.1"/>
    <property type="molecule type" value="Genomic_DNA"/>
</dbReference>
<protein>
    <recommendedName>
        <fullName evidence="5">CBM6 domain-containing protein</fullName>
    </recommendedName>
</protein>
<feature type="domain" description="Fibronectin type-III" evidence="1">
    <location>
        <begin position="62"/>
        <end position="156"/>
    </location>
</feature>
<gene>
    <name evidence="3" type="ORF">EAJ06_03585</name>
</gene>
<dbReference type="AlphaFoldDB" id="A0A4Q5HH78"/>
<evidence type="ECO:0000313" key="4">
    <source>
        <dbReference type="Proteomes" id="UP000291191"/>
    </source>
</evidence>
<keyword evidence="4" id="KW-1185">Reference proteome</keyword>
<evidence type="ECO:0000259" key="2">
    <source>
        <dbReference type="PROSITE" id="PS51175"/>
    </source>
</evidence>
<dbReference type="SUPFAM" id="SSF49265">
    <property type="entry name" value="Fibronectin type III"/>
    <property type="match status" value="1"/>
</dbReference>
<dbReference type="CDD" id="cd00063">
    <property type="entry name" value="FN3"/>
    <property type="match status" value="1"/>
</dbReference>
<dbReference type="InterPro" id="IPR003961">
    <property type="entry name" value="FN3_dom"/>
</dbReference>
<proteinExistence type="predicted"/>
<dbReference type="Gene3D" id="2.60.40.10">
    <property type="entry name" value="Immunoglobulins"/>
    <property type="match status" value="1"/>
</dbReference>
<reference evidence="3 4" key="1">
    <citation type="journal article" date="2019" name="Science, e1252229">
        <title>Invertible promoters mediate bacterial phase variation, antibiotic resistance, and host adaptation in the gut.</title>
        <authorList>
            <person name="Jiang X."/>
            <person name="Hall A.B."/>
            <person name="Arthur T.D."/>
            <person name="Plichta D.R."/>
            <person name="Covington C.T."/>
            <person name="Poyet M."/>
            <person name="Crothers J."/>
            <person name="Moses P.L."/>
            <person name="Tolonen A.C."/>
            <person name="Vlamakis H."/>
            <person name="Alm E.J."/>
            <person name="Xavier R.J."/>
        </authorList>
    </citation>
    <scope>NUCLEOTIDE SEQUENCE [LARGE SCALE GENOMIC DNA]</scope>
    <source>
        <strain evidence="4">bf_0095</strain>
    </source>
</reference>